<reference evidence="2" key="1">
    <citation type="submission" date="2021-09" db="EMBL/GenBank/DDBJ databases">
        <authorList>
            <consortium name="AG Swart"/>
            <person name="Singh M."/>
            <person name="Singh A."/>
            <person name="Seah K."/>
            <person name="Emmerich C."/>
        </authorList>
    </citation>
    <scope>NUCLEOTIDE SEQUENCE</scope>
    <source>
        <strain evidence="2">ATCC30299</strain>
    </source>
</reference>
<organism evidence="2 3">
    <name type="scientific">Blepharisma stoltei</name>
    <dbReference type="NCBI Taxonomy" id="1481888"/>
    <lineage>
        <taxon>Eukaryota</taxon>
        <taxon>Sar</taxon>
        <taxon>Alveolata</taxon>
        <taxon>Ciliophora</taxon>
        <taxon>Postciliodesmatophora</taxon>
        <taxon>Heterotrichea</taxon>
        <taxon>Heterotrichida</taxon>
        <taxon>Blepharismidae</taxon>
        <taxon>Blepharisma</taxon>
    </lineage>
</organism>
<proteinExistence type="predicted"/>
<gene>
    <name evidence="2" type="ORF">BSTOLATCC_MIC39570</name>
</gene>
<feature type="chain" id="PRO_5043459892" evidence="1">
    <location>
        <begin position="25"/>
        <end position="203"/>
    </location>
</feature>
<feature type="signal peptide" evidence="1">
    <location>
        <begin position="1"/>
        <end position="24"/>
    </location>
</feature>
<protein>
    <submittedName>
        <fullName evidence="2">Uncharacterized protein</fullName>
    </submittedName>
</protein>
<evidence type="ECO:0000256" key="1">
    <source>
        <dbReference type="SAM" id="SignalP"/>
    </source>
</evidence>
<dbReference type="Proteomes" id="UP001162131">
    <property type="component" value="Unassembled WGS sequence"/>
</dbReference>
<comment type="caution">
    <text evidence="2">The sequence shown here is derived from an EMBL/GenBank/DDBJ whole genome shotgun (WGS) entry which is preliminary data.</text>
</comment>
<dbReference type="EMBL" id="CAJZBQ010000039">
    <property type="protein sequence ID" value="CAG9325781.1"/>
    <property type="molecule type" value="Genomic_DNA"/>
</dbReference>
<evidence type="ECO:0000313" key="2">
    <source>
        <dbReference type="EMBL" id="CAG9325781.1"/>
    </source>
</evidence>
<sequence length="203" mass="22235">MKYLIGFICFSLVISASISQNSASEEFETVCANPEDPKCAKFMIRAAIDFISSKSSENLLDSSSEDFLYGFYMGIQKNPLYPSFCVQSFTPLSVSYSALITGFESIFTTMDLNYLFVSITNFNDYSNKLVSSWDLCGGNNLVTILESLGTANGIGNAIVNIGNNYSQIMTNLQLMSTSIENKEYINAGVAFGQIVSGLLEFSI</sequence>
<keyword evidence="1" id="KW-0732">Signal</keyword>
<accession>A0AAU9JCF1</accession>
<keyword evidence="3" id="KW-1185">Reference proteome</keyword>
<name>A0AAU9JCF1_9CILI</name>
<dbReference type="AlphaFoldDB" id="A0AAU9JCF1"/>
<evidence type="ECO:0000313" key="3">
    <source>
        <dbReference type="Proteomes" id="UP001162131"/>
    </source>
</evidence>